<reference evidence="2" key="1">
    <citation type="journal article" date="2019" name="Int. J. Syst. Evol. Microbiol.">
        <title>The Global Catalogue of Microorganisms (GCM) 10K type strain sequencing project: providing services to taxonomists for standard genome sequencing and annotation.</title>
        <authorList>
            <consortium name="The Broad Institute Genomics Platform"/>
            <consortium name="The Broad Institute Genome Sequencing Center for Infectious Disease"/>
            <person name="Wu L."/>
            <person name="Ma J."/>
        </authorList>
    </citation>
    <scope>NUCLEOTIDE SEQUENCE [LARGE SCALE GENOMIC DNA]</scope>
    <source>
        <strain evidence="2">CGMCC 4.7638</strain>
    </source>
</reference>
<organism evidence="1 2">
    <name type="scientific">Amycolatopsis albidoflavus</name>
    <dbReference type="NCBI Taxonomy" id="102226"/>
    <lineage>
        <taxon>Bacteria</taxon>
        <taxon>Bacillati</taxon>
        <taxon>Actinomycetota</taxon>
        <taxon>Actinomycetes</taxon>
        <taxon>Pseudonocardiales</taxon>
        <taxon>Pseudonocardiaceae</taxon>
        <taxon>Amycolatopsis</taxon>
    </lineage>
</organism>
<evidence type="ECO:0000313" key="1">
    <source>
        <dbReference type="EMBL" id="MFD2484082.1"/>
    </source>
</evidence>
<keyword evidence="2" id="KW-1185">Reference proteome</keyword>
<dbReference type="RefSeq" id="WP_344283401.1">
    <property type="nucleotide sequence ID" value="NZ_BAAAHV010000022.1"/>
</dbReference>
<gene>
    <name evidence="1" type="ORF">ACFSUT_27650</name>
</gene>
<sequence length="136" mass="14848">MTVGVHLDGRTLCGDELHNQLFTLPDEPTGLAFAATGGPAELAAEAANWFEAVLRRPIVRCEWTLTRQIHLFADTGEIVGARDNRPFCSPDQLHRLVATGHLEGGWADARGLRQPDVVTRVRRPGPPVPRASLPAR</sequence>
<accession>A0ABW5I5I9</accession>
<comment type="caution">
    <text evidence="1">The sequence shown here is derived from an EMBL/GenBank/DDBJ whole genome shotgun (WGS) entry which is preliminary data.</text>
</comment>
<proteinExistence type="predicted"/>
<dbReference type="EMBL" id="JBHUKQ010000014">
    <property type="protein sequence ID" value="MFD2484082.1"/>
    <property type="molecule type" value="Genomic_DNA"/>
</dbReference>
<evidence type="ECO:0000313" key="2">
    <source>
        <dbReference type="Proteomes" id="UP001597542"/>
    </source>
</evidence>
<name>A0ABW5I5I9_9PSEU</name>
<dbReference type="Proteomes" id="UP001597542">
    <property type="component" value="Unassembled WGS sequence"/>
</dbReference>
<protein>
    <submittedName>
        <fullName evidence="1">Uncharacterized protein</fullName>
    </submittedName>
</protein>